<dbReference type="InterPro" id="IPR014878">
    <property type="entry name" value="THAP4-like_heme-bd"/>
</dbReference>
<dbReference type="Pfam" id="PF08768">
    <property type="entry name" value="THAP4_heme-bd"/>
    <property type="match status" value="1"/>
</dbReference>
<accession>A0AAD8G8A3</accession>
<feature type="region of interest" description="Disordered" evidence="2">
    <location>
        <begin position="79"/>
        <end position="107"/>
    </location>
</feature>
<evidence type="ECO:0000313" key="4">
    <source>
        <dbReference type="EMBL" id="KAK1168679.1"/>
    </source>
</evidence>
<evidence type="ECO:0000256" key="1">
    <source>
        <dbReference type="ARBA" id="ARBA00036993"/>
    </source>
</evidence>
<dbReference type="InterPro" id="IPR012674">
    <property type="entry name" value="Calycin"/>
</dbReference>
<gene>
    <name evidence="4" type="primary">Thap4</name>
    <name evidence="4" type="ORF">AOXY_G9495</name>
</gene>
<keyword evidence="5" id="KW-1185">Reference proteome</keyword>
<organism evidence="4 5">
    <name type="scientific">Acipenser oxyrinchus oxyrinchus</name>
    <dbReference type="NCBI Taxonomy" id="40147"/>
    <lineage>
        <taxon>Eukaryota</taxon>
        <taxon>Metazoa</taxon>
        <taxon>Chordata</taxon>
        <taxon>Craniata</taxon>
        <taxon>Vertebrata</taxon>
        <taxon>Euteleostomi</taxon>
        <taxon>Actinopterygii</taxon>
        <taxon>Chondrostei</taxon>
        <taxon>Acipenseriformes</taxon>
        <taxon>Acipenseridae</taxon>
        <taxon>Acipenser</taxon>
    </lineage>
</organism>
<dbReference type="Proteomes" id="UP001230051">
    <property type="component" value="Unassembled WGS sequence"/>
</dbReference>
<protein>
    <submittedName>
        <fullName evidence="4">THAP domain-containing protein 4 isoform X5</fullName>
    </submittedName>
</protein>
<dbReference type="Gene3D" id="2.40.128.20">
    <property type="match status" value="1"/>
</dbReference>
<evidence type="ECO:0000256" key="2">
    <source>
        <dbReference type="SAM" id="MobiDB-lite"/>
    </source>
</evidence>
<feature type="domain" description="THAP4-like heme-binding" evidence="3">
    <location>
        <begin position="19"/>
        <end position="53"/>
    </location>
</feature>
<evidence type="ECO:0000313" key="5">
    <source>
        <dbReference type="Proteomes" id="UP001230051"/>
    </source>
</evidence>
<dbReference type="InterPro" id="IPR045165">
    <property type="entry name" value="Nitrobindin"/>
</dbReference>
<comment type="caution">
    <text evidence="4">The sequence shown here is derived from an EMBL/GenBank/DDBJ whole genome shotgun (WGS) entry which is preliminary data.</text>
</comment>
<evidence type="ECO:0000259" key="3">
    <source>
        <dbReference type="Pfam" id="PF08768"/>
    </source>
</evidence>
<proteinExistence type="predicted"/>
<dbReference type="SUPFAM" id="SSF50814">
    <property type="entry name" value="Lipocalins"/>
    <property type="match status" value="1"/>
</dbReference>
<feature type="compositionally biased region" description="Polar residues" evidence="2">
    <location>
        <begin position="79"/>
        <end position="88"/>
    </location>
</feature>
<dbReference type="AlphaFoldDB" id="A0AAD8G8A3"/>
<dbReference type="PANTHER" id="PTHR15854:SF4">
    <property type="entry name" value="PEROXYNITRITE ISOMERASE THAP4"/>
    <property type="match status" value="1"/>
</dbReference>
<reference evidence="4" key="1">
    <citation type="submission" date="2022-02" db="EMBL/GenBank/DDBJ databases">
        <title>Atlantic sturgeon de novo genome assembly.</title>
        <authorList>
            <person name="Stock M."/>
            <person name="Klopp C."/>
            <person name="Guiguen Y."/>
            <person name="Cabau C."/>
            <person name="Parinello H."/>
            <person name="Santidrian Yebra-Pimentel E."/>
            <person name="Kuhl H."/>
            <person name="Dirks R.P."/>
            <person name="Guessner J."/>
            <person name="Wuertz S."/>
            <person name="Du K."/>
            <person name="Schartl M."/>
        </authorList>
    </citation>
    <scope>NUCLEOTIDE SEQUENCE</scope>
    <source>
        <strain evidence="4">STURGEONOMICS-FGT-2020</strain>
        <tissue evidence="4">Whole blood</tissue>
    </source>
</reference>
<dbReference type="EMBL" id="JAGXEW010000008">
    <property type="protein sequence ID" value="KAK1168679.1"/>
    <property type="molecule type" value="Genomic_DNA"/>
</dbReference>
<dbReference type="PANTHER" id="PTHR15854">
    <property type="entry name" value="THAP4 PROTEIN"/>
    <property type="match status" value="1"/>
</dbReference>
<comment type="catalytic activity">
    <reaction evidence="1">
        <text>peroxynitrite = nitrate</text>
        <dbReference type="Rhea" id="RHEA:63116"/>
        <dbReference type="ChEBI" id="CHEBI:17632"/>
        <dbReference type="ChEBI" id="CHEBI:25941"/>
    </reaction>
    <physiologicalReaction direction="left-to-right" evidence="1">
        <dbReference type="Rhea" id="RHEA:63117"/>
    </physiologicalReaction>
</comment>
<name>A0AAD8G8A3_ACIOX</name>
<sequence>MLIRTREYTVTDAALNPIIKPLEWMLGSWECDEPGDGTFPTIQPFRYTRRFIFQISRTFRLMEDGRLEQTVCMAKASLSQSTCTSPTGRQRPEGNRGLLREYPTQTT</sequence>